<organism evidence="1 2">
    <name type="scientific">Rhododendron molle</name>
    <name type="common">Chinese azalea</name>
    <name type="synonym">Azalea mollis</name>
    <dbReference type="NCBI Taxonomy" id="49168"/>
    <lineage>
        <taxon>Eukaryota</taxon>
        <taxon>Viridiplantae</taxon>
        <taxon>Streptophyta</taxon>
        <taxon>Embryophyta</taxon>
        <taxon>Tracheophyta</taxon>
        <taxon>Spermatophyta</taxon>
        <taxon>Magnoliopsida</taxon>
        <taxon>eudicotyledons</taxon>
        <taxon>Gunneridae</taxon>
        <taxon>Pentapetalae</taxon>
        <taxon>asterids</taxon>
        <taxon>Ericales</taxon>
        <taxon>Ericaceae</taxon>
        <taxon>Ericoideae</taxon>
        <taxon>Rhodoreae</taxon>
        <taxon>Rhododendron</taxon>
    </lineage>
</organism>
<evidence type="ECO:0000313" key="1">
    <source>
        <dbReference type="EMBL" id="KAI8564309.1"/>
    </source>
</evidence>
<comment type="caution">
    <text evidence="1">The sequence shown here is derived from an EMBL/GenBank/DDBJ whole genome shotgun (WGS) entry which is preliminary data.</text>
</comment>
<accession>A0ACC0PGW8</accession>
<gene>
    <name evidence="1" type="ORF">RHMOL_Rhmol03G0171000</name>
</gene>
<dbReference type="EMBL" id="CM046390">
    <property type="protein sequence ID" value="KAI8564309.1"/>
    <property type="molecule type" value="Genomic_DNA"/>
</dbReference>
<evidence type="ECO:0000313" key="2">
    <source>
        <dbReference type="Proteomes" id="UP001062846"/>
    </source>
</evidence>
<protein>
    <submittedName>
        <fullName evidence="1">Uncharacterized protein</fullName>
    </submittedName>
</protein>
<proteinExistence type="predicted"/>
<keyword evidence="2" id="KW-1185">Reference proteome</keyword>
<sequence length="238" mass="25849">MALMLEVCDETEVAELKLKVGDFEMHLKRNIGATKAPRPVATPTSPLPVRSEPVIESSPDSLPSPKSSTENTSPFTNVPVETSAKLAALEASGSSGYDLVLSTLVGTFRRGRTLKGDKQPPICHEGDVIKEGQVIGYMDQSGTELPVKSDKAGHVLKLLFDDGGTVYFLIIRNSYINLFIDFESTSMKLLVTGIPLLPYCHNFVVSIPSPTCDNFASHLCRRALGFATFFTSPVKLMI</sequence>
<name>A0ACC0PGW8_RHOML</name>
<reference evidence="1" key="1">
    <citation type="submission" date="2022-02" db="EMBL/GenBank/DDBJ databases">
        <title>Plant Genome Project.</title>
        <authorList>
            <person name="Zhang R.-G."/>
        </authorList>
    </citation>
    <scope>NUCLEOTIDE SEQUENCE</scope>
    <source>
        <strain evidence="1">AT1</strain>
    </source>
</reference>
<dbReference type="Proteomes" id="UP001062846">
    <property type="component" value="Chromosome 3"/>
</dbReference>